<keyword evidence="2" id="KW-0732">Signal</keyword>
<dbReference type="PATRIC" id="fig|749414.3.peg.3990"/>
<gene>
    <name evidence="3" type="ordered locus">SBI_03853</name>
</gene>
<feature type="compositionally biased region" description="Gly residues" evidence="1">
    <location>
        <begin position="216"/>
        <end position="229"/>
    </location>
</feature>
<name>D7CHB7_STRBB</name>
<evidence type="ECO:0000313" key="4">
    <source>
        <dbReference type="Proteomes" id="UP000000377"/>
    </source>
</evidence>
<keyword evidence="4" id="KW-1185">Reference proteome</keyword>
<proteinExistence type="predicted"/>
<protein>
    <recommendedName>
        <fullName evidence="5">Secreted protein</fullName>
    </recommendedName>
</protein>
<reference evidence="3 4" key="1">
    <citation type="journal article" date="2010" name="J. Bacteriol.">
        <title>Genome sequence of the milbemycin-producing bacterium Streptomyces bingchenggensis.</title>
        <authorList>
            <person name="Wang X.J."/>
            <person name="Yan Y.J."/>
            <person name="Zhang B."/>
            <person name="An J."/>
            <person name="Wang J.J."/>
            <person name="Tian J."/>
            <person name="Jiang L."/>
            <person name="Chen Y.H."/>
            <person name="Huang S.X."/>
            <person name="Yin M."/>
            <person name="Zhang J."/>
            <person name="Gao A.L."/>
            <person name="Liu C.X."/>
            <person name="Zhu Z.X."/>
            <person name="Xiang W.S."/>
        </authorList>
    </citation>
    <scope>NUCLEOTIDE SEQUENCE [LARGE SCALE GENOMIC DNA]</scope>
    <source>
        <strain evidence="3 4">BCW-1</strain>
    </source>
</reference>
<organism evidence="3 4">
    <name type="scientific">Streptomyces bingchenggensis (strain BCW-1)</name>
    <dbReference type="NCBI Taxonomy" id="749414"/>
    <lineage>
        <taxon>Bacteria</taxon>
        <taxon>Bacillati</taxon>
        <taxon>Actinomycetota</taxon>
        <taxon>Actinomycetes</taxon>
        <taxon>Kitasatosporales</taxon>
        <taxon>Streptomycetaceae</taxon>
        <taxon>Streptomyces</taxon>
    </lineage>
</organism>
<dbReference type="KEGG" id="sbh:SBI_03853"/>
<dbReference type="Proteomes" id="UP000000377">
    <property type="component" value="Chromosome"/>
</dbReference>
<dbReference type="EMBL" id="CP002047">
    <property type="protein sequence ID" value="ADI06974.1"/>
    <property type="molecule type" value="Genomic_DNA"/>
</dbReference>
<feature type="signal peptide" evidence="2">
    <location>
        <begin position="1"/>
        <end position="27"/>
    </location>
</feature>
<feature type="chain" id="PRO_5003093936" description="Secreted protein" evidence="2">
    <location>
        <begin position="28"/>
        <end position="235"/>
    </location>
</feature>
<evidence type="ECO:0000313" key="3">
    <source>
        <dbReference type="EMBL" id="ADI06974.1"/>
    </source>
</evidence>
<sequence length="235" mass="25189">MRRSRLLTACAAALIGLSPTTLGSASAAPSPAATPERVTGTVSLWSADYKGAGSYVDCPRMDHPVDITLVLDTPPLERQYIDRCNDTMRIEWFVTYRYTGPTQNSNLTSPSGNQVNVHVRGVLYEGESEQAMEKQGEVDKDFSVAPGRPLQQTVELLNQADASPNDARMTDRAWAQFDLKDDDPLSQPQGESPLAPLKLDKLDALDKLPGLGKLANGGGLLDSLGGLGGKPLSIP</sequence>
<dbReference type="RefSeq" id="WP_014176448.1">
    <property type="nucleotide sequence ID" value="NC_016582.1"/>
</dbReference>
<accession>D7CHB7</accession>
<dbReference type="AlphaFoldDB" id="D7CHB7"/>
<dbReference type="HOGENOM" id="CLU_1179639_0_0_11"/>
<feature type="region of interest" description="Disordered" evidence="1">
    <location>
        <begin position="216"/>
        <end position="235"/>
    </location>
</feature>
<evidence type="ECO:0008006" key="5">
    <source>
        <dbReference type="Google" id="ProtNLM"/>
    </source>
</evidence>
<evidence type="ECO:0000256" key="2">
    <source>
        <dbReference type="SAM" id="SignalP"/>
    </source>
</evidence>
<evidence type="ECO:0000256" key="1">
    <source>
        <dbReference type="SAM" id="MobiDB-lite"/>
    </source>
</evidence>